<organism evidence="1 2">
    <name type="scientific">Aquipseudomonas ullengensis</name>
    <dbReference type="NCBI Taxonomy" id="2759166"/>
    <lineage>
        <taxon>Bacteria</taxon>
        <taxon>Pseudomonadati</taxon>
        <taxon>Pseudomonadota</taxon>
        <taxon>Gammaproteobacteria</taxon>
        <taxon>Pseudomonadales</taxon>
        <taxon>Pseudomonadaceae</taxon>
        <taxon>Aquipseudomonas</taxon>
    </lineage>
</organism>
<protein>
    <submittedName>
        <fullName evidence="1">Uncharacterized protein</fullName>
    </submittedName>
</protein>
<gene>
    <name evidence="1" type="ORF">H3H51_20950</name>
</gene>
<evidence type="ECO:0000313" key="2">
    <source>
        <dbReference type="Proteomes" id="UP000542720"/>
    </source>
</evidence>
<name>A0A7W4LQL4_9GAMM</name>
<accession>A0A7W4LQL4</accession>
<dbReference type="RefSeq" id="WP_183091032.1">
    <property type="nucleotide sequence ID" value="NZ_JACJUD010000010.1"/>
</dbReference>
<dbReference type="EMBL" id="JACJUD010000010">
    <property type="protein sequence ID" value="MBB2497498.1"/>
    <property type="molecule type" value="Genomic_DNA"/>
</dbReference>
<comment type="caution">
    <text evidence="1">The sequence shown here is derived from an EMBL/GenBank/DDBJ whole genome shotgun (WGS) entry which is preliminary data.</text>
</comment>
<evidence type="ECO:0000313" key="1">
    <source>
        <dbReference type="EMBL" id="MBB2497498.1"/>
    </source>
</evidence>
<sequence length="113" mass="12732">MSSFSIEGWCKTGNAEKSTPLGLIEFYINGVDHKHLEQAEEHLQKTQGKEVMVDVDMDTLELQLPEECGPLSDCQLRVYLRPSDQRGQFHLVGHRASDGSLIYSNAILIDQLM</sequence>
<proteinExistence type="predicted"/>
<dbReference type="AlphaFoldDB" id="A0A7W4LQL4"/>
<keyword evidence="2" id="KW-1185">Reference proteome</keyword>
<dbReference type="Proteomes" id="UP000542720">
    <property type="component" value="Unassembled WGS sequence"/>
</dbReference>
<reference evidence="1 2" key="1">
    <citation type="submission" date="2020-08" db="EMBL/GenBank/DDBJ databases">
        <authorList>
            <person name="Kim C.M."/>
        </authorList>
    </citation>
    <scope>NUCLEOTIDE SEQUENCE [LARGE SCALE GENOMIC DNA]</scope>
    <source>
        <strain evidence="1 2">UL070</strain>
    </source>
</reference>